<dbReference type="PANTHER" id="PTHR37291">
    <property type="entry name" value="5-METHYLCYTOSINE-SPECIFIC RESTRICTION ENZYME B"/>
    <property type="match status" value="1"/>
</dbReference>
<sequence length="266" mass="30815">MSITKENLRKFLLEDKKIDWIIYARSIKKHIETTYGFRKNEEKSNYVLIIDEINRGNIANIFGELITLIEPSKRAGAPEALSVTLPYSNAYSKEEFSVPDNLYIIGTMNTADRSLALMDTALRRRFHFEEMMPKPELLRGIIVDGVNIELLLARMNKRITALYDRDHTLGHAFFMSLTNESPLAKLREVFERQILPLLQEYFFEDWNKIRLVVGNALIVTENVEADLFESSPEGLVNSKIYRINLDALDDPKTYMRIYDKAMKPSV</sequence>
<evidence type="ECO:0000313" key="4">
    <source>
        <dbReference type="Proteomes" id="UP000664466"/>
    </source>
</evidence>
<dbReference type="InterPro" id="IPR052934">
    <property type="entry name" value="Methyl-DNA_Rec/Restrict_Enz"/>
</dbReference>
<dbReference type="EMBL" id="CP072748">
    <property type="protein sequence ID" value="QTX12710.1"/>
    <property type="molecule type" value="Genomic_DNA"/>
</dbReference>
<dbReference type="GO" id="GO:0016887">
    <property type="term" value="F:ATP hydrolysis activity"/>
    <property type="evidence" value="ECO:0007669"/>
    <property type="project" value="InterPro"/>
</dbReference>
<dbReference type="AlphaFoldDB" id="A0A8B0SQ30"/>
<dbReference type="InterPro" id="IPR011704">
    <property type="entry name" value="ATPase_dyneun-rel_AAA"/>
</dbReference>
<name>A0A8B0SQ30_9GAMM</name>
<feature type="domain" description="ATPase dynein-related AAA" evidence="1">
    <location>
        <begin position="21"/>
        <end position="126"/>
    </location>
</feature>
<dbReference type="InterPro" id="IPR027417">
    <property type="entry name" value="P-loop_NTPase"/>
</dbReference>
<evidence type="ECO:0000313" key="2">
    <source>
        <dbReference type="EMBL" id="MBO0613397.1"/>
    </source>
</evidence>
<dbReference type="Pfam" id="PF07728">
    <property type="entry name" value="AAA_5"/>
    <property type="match status" value="1"/>
</dbReference>
<reference evidence="2 4" key="1">
    <citation type="submission" date="2021-03" db="EMBL/GenBank/DDBJ databases">
        <title>Draft genome and methylome analysis of Thiotrix fructosivoruns ATCC 49748.</title>
        <authorList>
            <person name="Fomenkov A."/>
            <person name="Grabovich M.Y."/>
            <person name="Roberts R.J."/>
        </authorList>
    </citation>
    <scope>NUCLEOTIDE SEQUENCE [LARGE SCALE GENOMIC DNA]</scope>
    <source>
        <strain evidence="2 4">ATCC 49748</strain>
    </source>
</reference>
<evidence type="ECO:0000259" key="1">
    <source>
        <dbReference type="Pfam" id="PF07728"/>
    </source>
</evidence>
<accession>A0A8B0SQ30</accession>
<proteinExistence type="predicted"/>
<organism evidence="3">
    <name type="scientific">Thiothrix fructosivorans</name>
    <dbReference type="NCBI Taxonomy" id="111770"/>
    <lineage>
        <taxon>Bacteria</taxon>
        <taxon>Pseudomonadati</taxon>
        <taxon>Pseudomonadota</taxon>
        <taxon>Gammaproteobacteria</taxon>
        <taxon>Thiotrichales</taxon>
        <taxon>Thiotrichaceae</taxon>
        <taxon>Thiothrix</taxon>
    </lineage>
</organism>
<dbReference type="SUPFAM" id="SSF52540">
    <property type="entry name" value="P-loop containing nucleoside triphosphate hydrolases"/>
    <property type="match status" value="1"/>
</dbReference>
<evidence type="ECO:0000313" key="3">
    <source>
        <dbReference type="EMBL" id="QTX12710.1"/>
    </source>
</evidence>
<protein>
    <submittedName>
        <fullName evidence="3">AAA family ATPase</fullName>
    </submittedName>
</protein>
<dbReference type="PANTHER" id="PTHR37291:SF1">
    <property type="entry name" value="TYPE IV METHYL-DIRECTED RESTRICTION ENZYME ECOKMCRB SUBUNIT"/>
    <property type="match status" value="1"/>
</dbReference>
<gene>
    <name evidence="3" type="ORF">J1836_002030</name>
    <name evidence="2" type="ORF">J1836_10785</name>
</gene>
<dbReference type="GO" id="GO:0005524">
    <property type="term" value="F:ATP binding"/>
    <property type="evidence" value="ECO:0007669"/>
    <property type="project" value="InterPro"/>
</dbReference>
<dbReference type="Proteomes" id="UP000664466">
    <property type="component" value="Unassembled WGS sequence"/>
</dbReference>
<dbReference type="Gene3D" id="3.40.50.300">
    <property type="entry name" value="P-loop containing nucleotide triphosphate hydrolases"/>
    <property type="match status" value="1"/>
</dbReference>
<reference evidence="3" key="2">
    <citation type="submission" date="2021-04" db="EMBL/GenBank/DDBJ databases">
        <title>Complete Genome and methylome analysis of Thiothrix fructosivorans ATCC 49748.</title>
        <authorList>
            <person name="Fomenkov A."/>
            <person name="Sun L."/>
            <person name="Vincze T."/>
            <person name="Grabovich M.Y."/>
            <person name="Roberts R.J."/>
        </authorList>
    </citation>
    <scope>NUCLEOTIDE SEQUENCE</scope>
    <source>
        <strain evidence="3">ATCC 49748</strain>
    </source>
</reference>
<keyword evidence="4" id="KW-1185">Reference proteome</keyword>
<dbReference type="EMBL" id="JAFMPM010000006">
    <property type="protein sequence ID" value="MBO0613397.1"/>
    <property type="molecule type" value="Genomic_DNA"/>
</dbReference>